<dbReference type="SUPFAM" id="SSF52540">
    <property type="entry name" value="P-loop containing nucleoside triphosphate hydrolases"/>
    <property type="match status" value="1"/>
</dbReference>
<dbReference type="PANTHER" id="PTHR11017:SF431">
    <property type="entry name" value="ADP-RIBOSYL CYCLASE_CYCLIC ADP-RIBOSE HYDROLASE"/>
    <property type="match status" value="1"/>
</dbReference>
<protein>
    <submittedName>
        <fullName evidence="8">Resistance protein KR1</fullName>
    </submittedName>
</protein>
<evidence type="ECO:0000256" key="1">
    <source>
        <dbReference type="ARBA" id="ARBA00022614"/>
    </source>
</evidence>
<dbReference type="EMBL" id="CM000852">
    <property type="protein sequence ID" value="KRG93993.1"/>
    <property type="molecule type" value="Genomic_DNA"/>
</dbReference>
<dbReference type="InterPro" id="IPR032675">
    <property type="entry name" value="LRR_dom_sf"/>
</dbReference>
<feature type="transmembrane region" description="Helical" evidence="5">
    <location>
        <begin position="1101"/>
        <end position="1119"/>
    </location>
</feature>
<dbReference type="Gene3D" id="1.10.8.430">
    <property type="entry name" value="Helical domain of apoptotic protease-activating factors"/>
    <property type="match status" value="1"/>
</dbReference>
<dbReference type="GeneID" id="548035"/>
<dbReference type="SUPFAM" id="SSF52200">
    <property type="entry name" value="Toll/Interleukin receptor TIR domain"/>
    <property type="match status" value="1"/>
</dbReference>
<evidence type="ECO:0000313" key="9">
    <source>
        <dbReference type="Proteomes" id="UP000008827"/>
    </source>
</evidence>
<name>K7MWR8_SOYBN</name>
<accession>K7MWR8</accession>
<evidence type="ECO:0000259" key="6">
    <source>
        <dbReference type="PROSITE" id="PS50104"/>
    </source>
</evidence>
<keyword evidence="2" id="KW-0677">Repeat</keyword>
<keyword evidence="5" id="KW-0812">Transmembrane</keyword>
<dbReference type="ExpressionAtlas" id="K7MWR8">
    <property type="expression patterns" value="baseline and differential"/>
</dbReference>
<dbReference type="Gene3D" id="3.40.50.10140">
    <property type="entry name" value="Toll/interleukin-1 receptor homology (TIR) domain"/>
    <property type="match status" value="1"/>
</dbReference>
<evidence type="ECO:0000313" key="8">
    <source>
        <dbReference type="EnsemblPlants" id="KRG93993"/>
    </source>
</evidence>
<dbReference type="PROSITE" id="PS50104">
    <property type="entry name" value="TIR"/>
    <property type="match status" value="1"/>
</dbReference>
<evidence type="ECO:0000256" key="3">
    <source>
        <dbReference type="ARBA" id="ARBA00022821"/>
    </source>
</evidence>
<dbReference type="InterPro" id="IPR058192">
    <property type="entry name" value="WHD_ROQ1-like"/>
</dbReference>
<dbReference type="PANTHER" id="PTHR11017">
    <property type="entry name" value="LEUCINE-RICH REPEAT-CONTAINING PROTEIN"/>
    <property type="match status" value="1"/>
</dbReference>
<sequence length="1124" mass="128958">MAKQSSSSSFSYRFSNDVFLSFRGEDTRRGFTGNLYKALSDRGIHTFMDDKKIPRGDQITSGLEKAIEESRIFIIVLSENYASSSFCLNELDYILKFIKGKGILILPVFYKVDPSDVRNHTGSFGKALTNHEKKFKSTNDMEKLETWKMALNKVANLSGYHHFKHGEEYEYEFIQRIVELVSKKIDRAPLHVADYPVGLESRIQEVKALLDVGSDDVVHMLGIHGLGGVGKTTLAAAVYNSIADHFEALCFLQNVRETSKKHGLQHLQRNLLSETAGEDKLIGVKQGISIIEHRLRQKKVLLILDDVDKREQLQALAGRPDLFGPGSRVIITTRDKQLLACHGVERTYEVNELNEEYALELLNWKAFKLGKVDPFYKDVLNRAATYASGLPLALEVIGSNLSGKNIEQWISALDRYKRIPNKEIQEILKVSYDALEEDEQSVFLDIACCFKKYDLAEIQDILHAHHGHCMKHHIGVLVEKSLIKISLNGYVTLHDLIEDMGKEIVRKESPQEPGKRSRLWLPTDIVQVLEENKGTSHIGIICMNFYSSFEEVEIQWDGDAFKKMKNLKTLIIRSGHFSKGPKHFPKSLRVLEWWRYPSHYFPYDFQMEKLAIFNLPDCGFTSRELAAMLKKKFVNLTSLNFDSCQHLTQIPDVSCVPHLQKLSFKDCDNLYAIHPSVGFLEKLRILDAEGCSRLKNFPPIKLTSLEQLKLGYCHSLENFPEILGKMENITELHLEQTPVKKFTLSFRNLTRLRTLFLCFPRNQTNGCTGIFLSNICPMRESPELINVIGVGWEGCLFRKEDEGAENVSLTTSSNVQFLDLRNCNLSDDFFRIALPCFANVMRLNLSRNNFTVIPECIKECRFLTMLDLNYCERLREIRGIPPNLKYFYAEECLSLTSSCRSMLLSQELHEAGRTFFYLPGAKIPEWFDFQTSEFPISFWFRNKFPAIAICHIIKRVAEFSSSRGWTFRPNIRTKVIINGNANLFNSVVLGSDCTCLFDLRGERVTDNLDEALLENEWNHAEVTCPGFTFTFAPTFIKTGLHVLKQESNMEDIRFSDPCRKTKLDNDFNSSKPKNQRWVGNDVAKTQVVQQQQLMGSFLSRMWHWALVFLISFLVFLISCRRNNQ</sequence>
<reference evidence="7" key="3">
    <citation type="submission" date="2018-07" db="EMBL/GenBank/DDBJ databases">
        <title>WGS assembly of Glycine max.</title>
        <authorList>
            <person name="Schmutz J."/>
            <person name="Cannon S."/>
            <person name="Schlueter J."/>
            <person name="Ma J."/>
            <person name="Mitros T."/>
            <person name="Nelson W."/>
            <person name="Hyten D."/>
            <person name="Song Q."/>
            <person name="Thelen J."/>
            <person name="Cheng J."/>
            <person name="Xu D."/>
            <person name="Hellsten U."/>
            <person name="May G."/>
            <person name="Yu Y."/>
            <person name="Sakurai T."/>
            <person name="Umezawa T."/>
            <person name="Bhattacharyya M."/>
            <person name="Sandhu D."/>
            <person name="Valliyodan B."/>
            <person name="Lindquist E."/>
            <person name="Peto M."/>
            <person name="Grant D."/>
            <person name="Shu S."/>
            <person name="Goodstein D."/>
            <person name="Barry K."/>
            <person name="Futrell-Griggs M."/>
            <person name="Abernathy B."/>
            <person name="Du J."/>
            <person name="Tian Z."/>
            <person name="Zhu L."/>
            <person name="Gill N."/>
            <person name="Joshi T."/>
            <person name="Libault M."/>
            <person name="Sethuraman A."/>
            <person name="Zhang X."/>
            <person name="Shinozaki K."/>
            <person name="Nguyen H."/>
            <person name="Wing R."/>
            <person name="Cregan P."/>
            <person name="Specht J."/>
            <person name="Grimwood J."/>
            <person name="Rokhsar D."/>
            <person name="Stacey G."/>
            <person name="Shoemaker R."/>
            <person name="Jackson S."/>
        </authorList>
    </citation>
    <scope>NUCLEOTIDE SEQUENCE</scope>
    <source>
        <tissue evidence="7">Callus</tissue>
    </source>
</reference>
<keyword evidence="4" id="KW-0520">NAD</keyword>
<dbReference type="Proteomes" id="UP000008827">
    <property type="component" value="Chromosome 19"/>
</dbReference>
<dbReference type="FunFam" id="3.40.50.10140:FF:000007">
    <property type="entry name" value="Disease resistance protein (TIR-NBS-LRR class)"/>
    <property type="match status" value="1"/>
</dbReference>
<evidence type="ECO:0000256" key="5">
    <source>
        <dbReference type="SAM" id="Phobius"/>
    </source>
</evidence>
<dbReference type="EnsemblPlants" id="KRG93993">
    <property type="protein sequence ID" value="KRG93993"/>
    <property type="gene ID" value="GLYMA_19G054900"/>
</dbReference>
<dbReference type="SUPFAM" id="SSF52058">
    <property type="entry name" value="L domain-like"/>
    <property type="match status" value="1"/>
</dbReference>
<proteinExistence type="predicted"/>
<dbReference type="InterPro" id="IPR058546">
    <property type="entry name" value="RPS4B/Roq1-like_LRR"/>
</dbReference>
<dbReference type="Pfam" id="PF23282">
    <property type="entry name" value="WHD_ROQ1"/>
    <property type="match status" value="1"/>
</dbReference>
<evidence type="ECO:0000256" key="2">
    <source>
        <dbReference type="ARBA" id="ARBA00022737"/>
    </source>
</evidence>
<dbReference type="Gene3D" id="3.40.50.300">
    <property type="entry name" value="P-loop containing nucleotide triphosphate hydrolases"/>
    <property type="match status" value="1"/>
</dbReference>
<evidence type="ECO:0000256" key="4">
    <source>
        <dbReference type="ARBA" id="ARBA00023027"/>
    </source>
</evidence>
<dbReference type="Gene3D" id="3.80.10.10">
    <property type="entry name" value="Ribonuclease Inhibitor"/>
    <property type="match status" value="2"/>
</dbReference>
<dbReference type="Pfam" id="PF01582">
    <property type="entry name" value="TIR"/>
    <property type="match status" value="1"/>
</dbReference>
<dbReference type="SMR" id="K7MWR8"/>
<dbReference type="InterPro" id="IPR044974">
    <property type="entry name" value="Disease_R_plants"/>
</dbReference>
<dbReference type="GO" id="GO:0006952">
    <property type="term" value="P:defense response"/>
    <property type="evidence" value="ECO:0007669"/>
    <property type="project" value="UniProtKB-KW"/>
</dbReference>
<dbReference type="HOGENOM" id="CLU_001561_5_0_1"/>
<keyword evidence="5" id="KW-1133">Transmembrane helix</keyword>
<feature type="domain" description="TIR" evidence="6">
    <location>
        <begin position="14"/>
        <end position="185"/>
    </location>
</feature>
<reference evidence="8" key="2">
    <citation type="submission" date="2018-02" db="UniProtKB">
        <authorList>
            <consortium name="EnsemblPlants"/>
        </authorList>
    </citation>
    <scope>IDENTIFICATION</scope>
    <source>
        <strain evidence="8">Williams 82</strain>
    </source>
</reference>
<dbReference type="Pfam" id="PF23286">
    <property type="entry name" value="LRR_13"/>
    <property type="match status" value="1"/>
</dbReference>
<dbReference type="InterPro" id="IPR036390">
    <property type="entry name" value="WH_DNA-bd_sf"/>
</dbReference>
<dbReference type="InterPro" id="IPR035897">
    <property type="entry name" value="Toll_tir_struct_dom_sf"/>
</dbReference>
<gene>
    <name evidence="8" type="primary">KR1</name>
    <name evidence="7" type="ORF">GLYMA_19G054900</name>
</gene>
<dbReference type="InterPro" id="IPR000157">
    <property type="entry name" value="TIR_dom"/>
</dbReference>
<keyword evidence="9" id="KW-1185">Reference proteome</keyword>
<dbReference type="InterPro" id="IPR042197">
    <property type="entry name" value="Apaf_helical"/>
</dbReference>
<dbReference type="Pfam" id="PF00931">
    <property type="entry name" value="NB-ARC"/>
    <property type="match status" value="1"/>
</dbReference>
<organism evidence="8">
    <name type="scientific">Glycine max</name>
    <name type="common">Soybean</name>
    <name type="synonym">Glycine hispida</name>
    <dbReference type="NCBI Taxonomy" id="3847"/>
    <lineage>
        <taxon>Eukaryota</taxon>
        <taxon>Viridiplantae</taxon>
        <taxon>Streptophyta</taxon>
        <taxon>Embryophyta</taxon>
        <taxon>Tracheophyta</taxon>
        <taxon>Spermatophyta</taxon>
        <taxon>Magnoliopsida</taxon>
        <taxon>eudicotyledons</taxon>
        <taxon>Gunneridae</taxon>
        <taxon>Pentapetalae</taxon>
        <taxon>rosids</taxon>
        <taxon>fabids</taxon>
        <taxon>Fabales</taxon>
        <taxon>Fabaceae</taxon>
        <taxon>Papilionoideae</taxon>
        <taxon>50 kb inversion clade</taxon>
        <taxon>NPAAA clade</taxon>
        <taxon>indigoferoid/millettioid clade</taxon>
        <taxon>Phaseoleae</taxon>
        <taxon>Glycine</taxon>
        <taxon>Glycine subgen. Soja</taxon>
    </lineage>
</organism>
<dbReference type="KEGG" id="gmx:548035"/>
<dbReference type="InterPro" id="IPR002182">
    <property type="entry name" value="NB-ARC"/>
</dbReference>
<keyword evidence="5" id="KW-0472">Membrane</keyword>
<dbReference type="Gramene" id="KRG93993">
    <property type="protein sequence ID" value="KRG93993"/>
    <property type="gene ID" value="GLYMA_19G054900"/>
</dbReference>
<dbReference type="GO" id="GO:0007165">
    <property type="term" value="P:signal transduction"/>
    <property type="evidence" value="ECO:0007669"/>
    <property type="project" value="InterPro"/>
</dbReference>
<dbReference type="InterPro" id="IPR027417">
    <property type="entry name" value="P-loop_NTPase"/>
</dbReference>
<dbReference type="PRINTS" id="PR00364">
    <property type="entry name" value="DISEASERSIST"/>
</dbReference>
<evidence type="ECO:0000313" key="7">
    <source>
        <dbReference type="EMBL" id="KRG93993.1"/>
    </source>
</evidence>
<dbReference type="RefSeq" id="NP_001237766.2">
    <property type="nucleotide sequence ID" value="NM_001250837.2"/>
</dbReference>
<dbReference type="FunCoup" id="K7MWR8">
    <property type="interactions" value="290"/>
</dbReference>
<keyword evidence="1" id="KW-0433">Leucine-rich repeat</keyword>
<dbReference type="GO" id="GO:0043531">
    <property type="term" value="F:ADP binding"/>
    <property type="evidence" value="ECO:0007669"/>
    <property type="project" value="InterPro"/>
</dbReference>
<dbReference type="OrthoDB" id="1396993at2759"/>
<keyword evidence="3" id="KW-0611">Plant defense</keyword>
<dbReference type="SMART" id="SM00255">
    <property type="entry name" value="TIR"/>
    <property type="match status" value="1"/>
</dbReference>
<reference evidence="7 8" key="1">
    <citation type="journal article" date="2010" name="Nature">
        <title>Genome sequence of the palaeopolyploid soybean.</title>
        <authorList>
            <person name="Schmutz J."/>
            <person name="Cannon S.B."/>
            <person name="Schlueter J."/>
            <person name="Ma J."/>
            <person name="Mitros T."/>
            <person name="Nelson W."/>
            <person name="Hyten D.L."/>
            <person name="Song Q."/>
            <person name="Thelen J.J."/>
            <person name="Cheng J."/>
            <person name="Xu D."/>
            <person name="Hellsten U."/>
            <person name="May G.D."/>
            <person name="Yu Y."/>
            <person name="Sakurai T."/>
            <person name="Umezawa T."/>
            <person name="Bhattacharyya M.K."/>
            <person name="Sandhu D."/>
            <person name="Valliyodan B."/>
            <person name="Lindquist E."/>
            <person name="Peto M."/>
            <person name="Grant D."/>
            <person name="Shu S."/>
            <person name="Goodstein D."/>
            <person name="Barry K."/>
            <person name="Futrell-Griggs M."/>
            <person name="Abernathy B."/>
            <person name="Du J."/>
            <person name="Tian Z."/>
            <person name="Zhu L."/>
            <person name="Gill N."/>
            <person name="Joshi T."/>
            <person name="Libault M."/>
            <person name="Sethuraman A."/>
            <person name="Zhang X.-C."/>
            <person name="Shinozaki K."/>
            <person name="Nguyen H.T."/>
            <person name="Wing R.A."/>
            <person name="Cregan P."/>
            <person name="Specht J."/>
            <person name="Grimwood J."/>
            <person name="Rokhsar D."/>
            <person name="Stacey G."/>
            <person name="Shoemaker R.C."/>
            <person name="Jackson S.A."/>
        </authorList>
    </citation>
    <scope>NUCLEOTIDE SEQUENCE [LARGE SCALE GENOMIC DNA]</scope>
    <source>
        <strain evidence="8">cv. Williams 82</strain>
        <tissue evidence="7">Callus</tissue>
    </source>
</reference>
<dbReference type="AlphaFoldDB" id="K7MWR8"/>
<dbReference type="SUPFAM" id="SSF46785">
    <property type="entry name" value="Winged helix' DNA-binding domain"/>
    <property type="match status" value="1"/>
</dbReference>
<dbReference type="PaxDb" id="3847-GLYMA19G07680.2"/>